<name>A0A1Y0EE98_9RHOB</name>
<protein>
    <submittedName>
        <fullName evidence="1">Glycerol-3-phosphate dehydrogenase</fullName>
    </submittedName>
</protein>
<dbReference type="AlphaFoldDB" id="A0A1Y0EE98"/>
<organism evidence="1 2">
    <name type="scientific">Yoonia vestfoldensis</name>
    <dbReference type="NCBI Taxonomy" id="245188"/>
    <lineage>
        <taxon>Bacteria</taxon>
        <taxon>Pseudomonadati</taxon>
        <taxon>Pseudomonadota</taxon>
        <taxon>Alphaproteobacteria</taxon>
        <taxon>Rhodobacterales</taxon>
        <taxon>Paracoccaceae</taxon>
        <taxon>Yoonia</taxon>
    </lineage>
</organism>
<dbReference type="EMBL" id="CP021431">
    <property type="protein sequence ID" value="ARU01947.1"/>
    <property type="molecule type" value="Genomic_DNA"/>
</dbReference>
<dbReference type="RefSeq" id="WP_237331787.1">
    <property type="nucleotide sequence ID" value="NZ_CP021431.1"/>
</dbReference>
<reference evidence="1 2" key="1">
    <citation type="submission" date="2017-05" db="EMBL/GenBank/DDBJ databases">
        <title>Genome Sequence of Loktanella vestfoldensis Strain SMR4r Isolated from a Culture of the Diatom Skeletonema marinoi.</title>
        <authorList>
            <person name="Topel M."/>
            <person name="Pinder M.I.M."/>
            <person name="Johansson O.N."/>
            <person name="Kourtchenko O."/>
            <person name="Godhe A."/>
            <person name="Clarke A.K."/>
        </authorList>
    </citation>
    <scope>NUCLEOTIDE SEQUENCE [LARGE SCALE GENOMIC DNA]</scope>
    <source>
        <strain evidence="1 2">SMR4r</strain>
    </source>
</reference>
<gene>
    <name evidence="1" type="ORF">LOKVESSMR4R_02652</name>
</gene>
<proteinExistence type="predicted"/>
<sequence>MARSDEIDELVSSVRNLVSYKDGDPARKMPPQGRLILTPALRIDAAQPAPPDHQPPAASADVLVLRNAVTPGSPSLGDRVAELEVAVTARAEDWEPDGGETMDQAAWAASAFDLPQDDTLSQIAESGIETRIAADIAAQSPALALDEPALRSAVQRILREELAGEMGERITHNVRKLVRLEINRVLVMRDLD</sequence>
<dbReference type="Proteomes" id="UP000195273">
    <property type="component" value="Chromosome"/>
</dbReference>
<evidence type="ECO:0000313" key="1">
    <source>
        <dbReference type="EMBL" id="ARU01947.1"/>
    </source>
</evidence>
<keyword evidence="2" id="KW-1185">Reference proteome</keyword>
<evidence type="ECO:0000313" key="2">
    <source>
        <dbReference type="Proteomes" id="UP000195273"/>
    </source>
</evidence>
<dbReference type="KEGG" id="lvs:LOKVESSMR4R_02652"/>
<accession>A0A1Y0EE98</accession>